<feature type="signal peptide" evidence="1">
    <location>
        <begin position="1"/>
        <end position="22"/>
    </location>
</feature>
<dbReference type="PANTHER" id="PTHR35455">
    <property type="entry name" value="UNNAMED PRODUCT"/>
    <property type="match status" value="1"/>
</dbReference>
<proteinExistence type="predicted"/>
<comment type="caution">
    <text evidence="2">The sequence shown here is derived from an EMBL/GenBank/DDBJ whole genome shotgun (WGS) entry which is preliminary data.</text>
</comment>
<reference evidence="2" key="2">
    <citation type="submission" date="2017-10" db="EMBL/GenBank/DDBJ databases">
        <title>Ladona fulva Genome sequencing and assembly.</title>
        <authorList>
            <person name="Murali S."/>
            <person name="Richards S."/>
            <person name="Bandaranaike D."/>
            <person name="Bellair M."/>
            <person name="Blankenburg K."/>
            <person name="Chao H."/>
            <person name="Dinh H."/>
            <person name="Doddapaneni H."/>
            <person name="Dugan-Rocha S."/>
            <person name="Elkadiri S."/>
            <person name="Gnanaolivu R."/>
            <person name="Hernandez B."/>
            <person name="Skinner E."/>
            <person name="Javaid M."/>
            <person name="Lee S."/>
            <person name="Li M."/>
            <person name="Ming W."/>
            <person name="Munidasa M."/>
            <person name="Muniz J."/>
            <person name="Nguyen L."/>
            <person name="Hughes D."/>
            <person name="Osuji N."/>
            <person name="Pu L.-L."/>
            <person name="Puazo M."/>
            <person name="Qu C."/>
            <person name="Quiroz J."/>
            <person name="Raj R."/>
            <person name="Weissenberger G."/>
            <person name="Xin Y."/>
            <person name="Zou X."/>
            <person name="Han Y."/>
            <person name="Worley K."/>
            <person name="Muzny D."/>
            <person name="Gibbs R."/>
        </authorList>
    </citation>
    <scope>NUCLEOTIDE SEQUENCE</scope>
    <source>
        <strain evidence="2">Sampled in the wild</strain>
    </source>
</reference>
<keyword evidence="1" id="KW-0732">Signal</keyword>
<dbReference type="EMBL" id="KZ308325">
    <property type="protein sequence ID" value="KAG8227495.1"/>
    <property type="molecule type" value="Genomic_DNA"/>
</dbReference>
<accession>A0A8K0NWW8</accession>
<name>A0A8K0NWW8_LADFU</name>
<feature type="chain" id="PRO_5035471168" evidence="1">
    <location>
        <begin position="23"/>
        <end position="120"/>
    </location>
</feature>
<evidence type="ECO:0000313" key="3">
    <source>
        <dbReference type="Proteomes" id="UP000792457"/>
    </source>
</evidence>
<gene>
    <name evidence="2" type="ORF">J437_LFUL002384</name>
</gene>
<reference evidence="2" key="1">
    <citation type="submission" date="2013-04" db="EMBL/GenBank/DDBJ databases">
        <authorList>
            <person name="Qu J."/>
            <person name="Murali S.C."/>
            <person name="Bandaranaike D."/>
            <person name="Bellair M."/>
            <person name="Blankenburg K."/>
            <person name="Chao H."/>
            <person name="Dinh H."/>
            <person name="Doddapaneni H."/>
            <person name="Downs B."/>
            <person name="Dugan-Rocha S."/>
            <person name="Elkadiri S."/>
            <person name="Gnanaolivu R.D."/>
            <person name="Hernandez B."/>
            <person name="Javaid M."/>
            <person name="Jayaseelan J.C."/>
            <person name="Lee S."/>
            <person name="Li M."/>
            <person name="Ming W."/>
            <person name="Munidasa M."/>
            <person name="Muniz J."/>
            <person name="Nguyen L."/>
            <person name="Ongeri F."/>
            <person name="Osuji N."/>
            <person name="Pu L.-L."/>
            <person name="Puazo M."/>
            <person name="Qu C."/>
            <person name="Quiroz J."/>
            <person name="Raj R."/>
            <person name="Weissenberger G."/>
            <person name="Xin Y."/>
            <person name="Zou X."/>
            <person name="Han Y."/>
            <person name="Richards S."/>
            <person name="Worley K."/>
            <person name="Muzny D."/>
            <person name="Gibbs R."/>
        </authorList>
    </citation>
    <scope>NUCLEOTIDE SEQUENCE</scope>
    <source>
        <strain evidence="2">Sampled in the wild</strain>
    </source>
</reference>
<evidence type="ECO:0000256" key="1">
    <source>
        <dbReference type="SAM" id="SignalP"/>
    </source>
</evidence>
<dbReference type="OrthoDB" id="1915375at2759"/>
<protein>
    <submittedName>
        <fullName evidence="2">Uncharacterized protein</fullName>
    </submittedName>
</protein>
<sequence>MASSVQLLIAILDLYLADLAFSDANFENRAATFSFPEFPYKETAKNEAWFREQEASCEESSLCSSIAESRIARTRCARQCLSPSCYKEIYEADELEEGEIDVRLNSFKGCFIQRSTRQRP</sequence>
<dbReference type="InterPro" id="IPR031985">
    <property type="entry name" value="DUF4787"/>
</dbReference>
<organism evidence="2 3">
    <name type="scientific">Ladona fulva</name>
    <name type="common">Scarce chaser dragonfly</name>
    <name type="synonym">Libellula fulva</name>
    <dbReference type="NCBI Taxonomy" id="123851"/>
    <lineage>
        <taxon>Eukaryota</taxon>
        <taxon>Metazoa</taxon>
        <taxon>Ecdysozoa</taxon>
        <taxon>Arthropoda</taxon>
        <taxon>Hexapoda</taxon>
        <taxon>Insecta</taxon>
        <taxon>Pterygota</taxon>
        <taxon>Palaeoptera</taxon>
        <taxon>Odonata</taxon>
        <taxon>Epiprocta</taxon>
        <taxon>Anisoptera</taxon>
        <taxon>Libelluloidea</taxon>
        <taxon>Libellulidae</taxon>
        <taxon>Ladona</taxon>
    </lineage>
</organism>
<keyword evidence="3" id="KW-1185">Reference proteome</keyword>
<dbReference type="Pfam" id="PF16029">
    <property type="entry name" value="DUF4787"/>
    <property type="match status" value="1"/>
</dbReference>
<dbReference type="PANTHER" id="PTHR35455:SF1">
    <property type="entry name" value="AGAP005842-PA"/>
    <property type="match status" value="1"/>
</dbReference>
<dbReference type="AlphaFoldDB" id="A0A8K0NWW8"/>
<dbReference type="Proteomes" id="UP000792457">
    <property type="component" value="Unassembled WGS sequence"/>
</dbReference>
<evidence type="ECO:0000313" key="2">
    <source>
        <dbReference type="EMBL" id="KAG8227495.1"/>
    </source>
</evidence>